<accession>A0A0Q2LM35</accession>
<reference evidence="2 3" key="1">
    <citation type="submission" date="2015-10" db="EMBL/GenBank/DDBJ databases">
        <title>Mycobacterium gordonae draft genome assembly.</title>
        <authorList>
            <person name="Ustinova V."/>
            <person name="Smirnova T."/>
            <person name="Blagodatskikh K."/>
            <person name="Varlamov D."/>
            <person name="Larionova E."/>
            <person name="Chernousova L."/>
        </authorList>
    </citation>
    <scope>NUCLEOTIDE SEQUENCE [LARGE SCALE GENOMIC DNA]</scope>
    <source>
        <strain evidence="2 3">CTRI 14-8773</strain>
    </source>
</reference>
<keyword evidence="1" id="KW-0472">Membrane</keyword>
<dbReference type="AlphaFoldDB" id="A0A0Q2LM35"/>
<organism evidence="2 3">
    <name type="scientific">Mycobacterium gordonae</name>
    <dbReference type="NCBI Taxonomy" id="1778"/>
    <lineage>
        <taxon>Bacteria</taxon>
        <taxon>Bacillati</taxon>
        <taxon>Actinomycetota</taxon>
        <taxon>Actinomycetes</taxon>
        <taxon>Mycobacteriales</taxon>
        <taxon>Mycobacteriaceae</taxon>
        <taxon>Mycobacterium</taxon>
    </lineage>
</organism>
<feature type="transmembrane region" description="Helical" evidence="1">
    <location>
        <begin position="115"/>
        <end position="136"/>
    </location>
</feature>
<dbReference type="Proteomes" id="UP000051677">
    <property type="component" value="Unassembled WGS sequence"/>
</dbReference>
<evidence type="ECO:0000313" key="2">
    <source>
        <dbReference type="EMBL" id="KQH77049.1"/>
    </source>
</evidence>
<proteinExistence type="predicted"/>
<gene>
    <name evidence="2" type="ORF">AO501_11335</name>
</gene>
<protein>
    <submittedName>
        <fullName evidence="2">Uncharacterized protein</fullName>
    </submittedName>
</protein>
<sequence>MVGSNTALQATPDTRACARVIGPFVVIVTATAIGRADSLRTLLAEFRASAVWPWVSGVFVLILGLVVVALHRHWRGAPAIIVSALGWLTTLKGFLLMALPQSYLSFAYSAVDVTAWWRVGFVAMALLGLYLTFVGWMPAAKPAPQPAGQTTQVRRAA</sequence>
<dbReference type="EMBL" id="LKTM01000339">
    <property type="protein sequence ID" value="KQH77049.1"/>
    <property type="molecule type" value="Genomic_DNA"/>
</dbReference>
<keyword evidence="1" id="KW-0812">Transmembrane</keyword>
<dbReference type="RefSeq" id="WP_055580092.1">
    <property type="nucleotide sequence ID" value="NZ_LKTM01000339.1"/>
</dbReference>
<keyword evidence="1" id="KW-1133">Transmembrane helix</keyword>
<feature type="transmembrane region" description="Helical" evidence="1">
    <location>
        <begin position="77"/>
        <end position="95"/>
    </location>
</feature>
<dbReference type="OrthoDB" id="4737921at2"/>
<feature type="transmembrane region" description="Helical" evidence="1">
    <location>
        <begin position="51"/>
        <end position="70"/>
    </location>
</feature>
<comment type="caution">
    <text evidence="2">The sequence shown here is derived from an EMBL/GenBank/DDBJ whole genome shotgun (WGS) entry which is preliminary data.</text>
</comment>
<name>A0A0Q2LM35_MYCGO</name>
<evidence type="ECO:0000256" key="1">
    <source>
        <dbReference type="SAM" id="Phobius"/>
    </source>
</evidence>
<evidence type="ECO:0000313" key="3">
    <source>
        <dbReference type="Proteomes" id="UP000051677"/>
    </source>
</evidence>